<feature type="transmembrane region" description="Helical" evidence="8">
    <location>
        <begin position="12"/>
        <end position="33"/>
    </location>
</feature>
<comment type="subcellular location">
    <subcellularLocation>
        <location evidence="1">Cell membrane</location>
        <topology evidence="1">Multi-pass membrane protein</topology>
    </subcellularLocation>
</comment>
<gene>
    <name evidence="9" type="ORF">H9812_04845</name>
</gene>
<feature type="transmembrane region" description="Helical" evidence="8">
    <location>
        <begin position="40"/>
        <end position="65"/>
    </location>
</feature>
<keyword evidence="5" id="KW-0862">Zinc</keyword>
<feature type="transmembrane region" description="Helical" evidence="8">
    <location>
        <begin position="177"/>
        <end position="201"/>
    </location>
</feature>
<sequence>MWFFSLAAWQQALLASLGMYAMTALGAACVFFSRRPKEGALTLLLGASAGIMIAASFFSLLLPAIEAEGALPAYIPASVGFLLGGAFIIASDLLLSRTQKSFHVIGDKRTALLYFAVTLHNIPEGMAVGVAFAAGVSGEGALAGLLLAVGIAVQNFPEGMCVAFPMRAKGMSAAKSFLFAQGSGAVEVPACVLGALAAAAIGSLLPWALAFSAGAMVAVVCSELIPESFSGNKTLASVGVVVGFCLMMVLDVALG</sequence>
<evidence type="ECO:0000313" key="9">
    <source>
        <dbReference type="EMBL" id="HIZ24784.1"/>
    </source>
</evidence>
<evidence type="ECO:0000256" key="2">
    <source>
        <dbReference type="ARBA" id="ARBA00006939"/>
    </source>
</evidence>
<dbReference type="EMBL" id="DXBS01000093">
    <property type="protein sequence ID" value="HIZ24784.1"/>
    <property type="molecule type" value="Genomic_DNA"/>
</dbReference>
<evidence type="ECO:0000256" key="1">
    <source>
        <dbReference type="ARBA" id="ARBA00004651"/>
    </source>
</evidence>
<evidence type="ECO:0000256" key="7">
    <source>
        <dbReference type="ARBA" id="ARBA00023136"/>
    </source>
</evidence>
<evidence type="ECO:0000256" key="8">
    <source>
        <dbReference type="SAM" id="Phobius"/>
    </source>
</evidence>
<proteinExistence type="inferred from homology"/>
<dbReference type="GO" id="GO:0005385">
    <property type="term" value="F:zinc ion transmembrane transporter activity"/>
    <property type="evidence" value="ECO:0007669"/>
    <property type="project" value="TreeGrafter"/>
</dbReference>
<protein>
    <submittedName>
        <fullName evidence="9">ZIP family metal transporter</fullName>
    </submittedName>
</protein>
<dbReference type="GO" id="GO:0005886">
    <property type="term" value="C:plasma membrane"/>
    <property type="evidence" value="ECO:0007669"/>
    <property type="project" value="UniProtKB-SubCell"/>
</dbReference>
<name>A0A9D2DXH7_9FIRM</name>
<evidence type="ECO:0000256" key="4">
    <source>
        <dbReference type="ARBA" id="ARBA00022692"/>
    </source>
</evidence>
<organism evidence="9 10">
    <name type="scientific">Candidatus Gallimonas intestinigallinarum</name>
    <dbReference type="NCBI Taxonomy" id="2838604"/>
    <lineage>
        <taxon>Bacteria</taxon>
        <taxon>Bacillati</taxon>
        <taxon>Bacillota</taxon>
        <taxon>Clostridia</taxon>
        <taxon>Candidatus Gallimonas</taxon>
    </lineage>
</organism>
<dbReference type="AlphaFoldDB" id="A0A9D2DXH7"/>
<feature type="transmembrane region" description="Helical" evidence="8">
    <location>
        <begin position="71"/>
        <end position="90"/>
    </location>
</feature>
<evidence type="ECO:0000256" key="6">
    <source>
        <dbReference type="ARBA" id="ARBA00022989"/>
    </source>
</evidence>
<keyword evidence="4 8" id="KW-0812">Transmembrane</keyword>
<evidence type="ECO:0000256" key="3">
    <source>
        <dbReference type="ARBA" id="ARBA00022475"/>
    </source>
</evidence>
<keyword evidence="7 8" id="KW-0472">Membrane</keyword>
<evidence type="ECO:0000256" key="5">
    <source>
        <dbReference type="ARBA" id="ARBA00022833"/>
    </source>
</evidence>
<dbReference type="InterPro" id="IPR003689">
    <property type="entry name" value="ZIP"/>
</dbReference>
<keyword evidence="6 8" id="KW-1133">Transmembrane helix</keyword>
<keyword evidence="3" id="KW-1003">Cell membrane</keyword>
<evidence type="ECO:0000313" key="10">
    <source>
        <dbReference type="Proteomes" id="UP000824044"/>
    </source>
</evidence>
<comment type="similarity">
    <text evidence="2">Belongs to the ZIP transporter (TC 2.A.5) family.</text>
</comment>
<reference evidence="9" key="1">
    <citation type="journal article" date="2021" name="PeerJ">
        <title>Extensive microbial diversity within the chicken gut microbiome revealed by metagenomics and culture.</title>
        <authorList>
            <person name="Gilroy R."/>
            <person name="Ravi A."/>
            <person name="Getino M."/>
            <person name="Pursley I."/>
            <person name="Horton D.L."/>
            <person name="Alikhan N.F."/>
            <person name="Baker D."/>
            <person name="Gharbi K."/>
            <person name="Hall N."/>
            <person name="Watson M."/>
            <person name="Adriaenssens E.M."/>
            <person name="Foster-Nyarko E."/>
            <person name="Jarju S."/>
            <person name="Secka A."/>
            <person name="Antonio M."/>
            <person name="Oren A."/>
            <person name="Chaudhuri R.R."/>
            <person name="La Ragione R."/>
            <person name="Hildebrand F."/>
            <person name="Pallen M.J."/>
        </authorList>
    </citation>
    <scope>NUCLEOTIDE SEQUENCE</scope>
    <source>
        <strain evidence="9">CHK33-5263</strain>
    </source>
</reference>
<feature type="transmembrane region" description="Helical" evidence="8">
    <location>
        <begin position="140"/>
        <end position="156"/>
    </location>
</feature>
<feature type="transmembrane region" description="Helical" evidence="8">
    <location>
        <begin position="234"/>
        <end position="254"/>
    </location>
</feature>
<feature type="transmembrane region" description="Helical" evidence="8">
    <location>
        <begin position="111"/>
        <end position="134"/>
    </location>
</feature>
<dbReference type="PANTHER" id="PTHR11040:SF211">
    <property type="entry name" value="ZINC TRANSPORTER ZIP11"/>
    <property type="match status" value="1"/>
</dbReference>
<reference evidence="9" key="2">
    <citation type="submission" date="2021-04" db="EMBL/GenBank/DDBJ databases">
        <authorList>
            <person name="Gilroy R."/>
        </authorList>
    </citation>
    <scope>NUCLEOTIDE SEQUENCE</scope>
    <source>
        <strain evidence="9">CHK33-5263</strain>
    </source>
</reference>
<dbReference type="Proteomes" id="UP000824044">
    <property type="component" value="Unassembled WGS sequence"/>
</dbReference>
<dbReference type="PANTHER" id="PTHR11040">
    <property type="entry name" value="ZINC/IRON TRANSPORTER"/>
    <property type="match status" value="1"/>
</dbReference>
<feature type="transmembrane region" description="Helical" evidence="8">
    <location>
        <begin position="207"/>
        <end position="225"/>
    </location>
</feature>
<dbReference type="Pfam" id="PF02535">
    <property type="entry name" value="Zip"/>
    <property type="match status" value="1"/>
</dbReference>
<comment type="caution">
    <text evidence="9">The sequence shown here is derived from an EMBL/GenBank/DDBJ whole genome shotgun (WGS) entry which is preliminary data.</text>
</comment>
<accession>A0A9D2DXH7</accession>